<dbReference type="InterPro" id="IPR015943">
    <property type="entry name" value="WD40/YVTN_repeat-like_dom_sf"/>
</dbReference>
<dbReference type="SMART" id="SM00320">
    <property type="entry name" value="WD40"/>
    <property type="match status" value="5"/>
</dbReference>
<evidence type="ECO:0000256" key="2">
    <source>
        <dbReference type="SAM" id="Coils"/>
    </source>
</evidence>
<reference evidence="3" key="1">
    <citation type="submission" date="2020-11" db="EMBL/GenBank/DDBJ databases">
        <authorList>
            <person name="Tran Van P."/>
        </authorList>
    </citation>
    <scope>NUCLEOTIDE SEQUENCE</scope>
</reference>
<dbReference type="Pfam" id="PF00400">
    <property type="entry name" value="WD40"/>
    <property type="match status" value="2"/>
</dbReference>
<feature type="coiled-coil region" evidence="2">
    <location>
        <begin position="873"/>
        <end position="907"/>
    </location>
</feature>
<feature type="coiled-coil region" evidence="2">
    <location>
        <begin position="1230"/>
        <end position="1257"/>
    </location>
</feature>
<dbReference type="SUPFAM" id="SSF50998">
    <property type="entry name" value="Quinoprotein alcohol dehydrogenase-like"/>
    <property type="match status" value="1"/>
</dbReference>
<dbReference type="InterPro" id="IPR001680">
    <property type="entry name" value="WD40_rpt"/>
</dbReference>
<feature type="coiled-coil region" evidence="2">
    <location>
        <begin position="1132"/>
        <end position="1191"/>
    </location>
</feature>
<gene>
    <name evidence="3" type="ORF">TPSB3V08_LOCUS4333</name>
</gene>
<dbReference type="SUPFAM" id="SSF117289">
    <property type="entry name" value="Nucleoporin domain"/>
    <property type="match status" value="1"/>
</dbReference>
<name>A0A7R9CX27_TIMPO</name>
<evidence type="ECO:0000313" key="3">
    <source>
        <dbReference type="EMBL" id="CAD7404077.1"/>
    </source>
</evidence>
<protein>
    <recommendedName>
        <fullName evidence="4">WD repeat-containing protein 65</fullName>
    </recommendedName>
</protein>
<keyword evidence="1" id="KW-0853">WD repeat</keyword>
<dbReference type="InterPro" id="IPR052993">
    <property type="entry name" value="CFA-57"/>
</dbReference>
<dbReference type="AlphaFoldDB" id="A0A7R9CX27"/>
<dbReference type="PROSITE" id="PS50082">
    <property type="entry name" value="WD_REPEATS_2"/>
    <property type="match status" value="1"/>
</dbReference>
<dbReference type="InterPro" id="IPR011047">
    <property type="entry name" value="Quinoprotein_ADH-like_sf"/>
</dbReference>
<dbReference type="PANTHER" id="PTHR32215">
    <property type="entry name" value="CILIA- AND FLAGELLA-ASSOCIATED PROTEIN 57"/>
    <property type="match status" value="1"/>
</dbReference>
<accession>A0A7R9CX27</accession>
<dbReference type="Gene3D" id="2.130.10.10">
    <property type="entry name" value="YVTN repeat-like/Quinoprotein amine dehydrogenase"/>
    <property type="match status" value="2"/>
</dbReference>
<feature type="repeat" description="WD" evidence="1">
    <location>
        <begin position="535"/>
        <end position="576"/>
    </location>
</feature>
<organism evidence="3">
    <name type="scientific">Timema poppense</name>
    <name type="common">Walking stick</name>
    <dbReference type="NCBI Taxonomy" id="170557"/>
    <lineage>
        <taxon>Eukaryota</taxon>
        <taxon>Metazoa</taxon>
        <taxon>Ecdysozoa</taxon>
        <taxon>Arthropoda</taxon>
        <taxon>Hexapoda</taxon>
        <taxon>Insecta</taxon>
        <taxon>Pterygota</taxon>
        <taxon>Neoptera</taxon>
        <taxon>Polyneoptera</taxon>
        <taxon>Phasmatodea</taxon>
        <taxon>Timematodea</taxon>
        <taxon>Timematoidea</taxon>
        <taxon>Timematidae</taxon>
        <taxon>Timema</taxon>
    </lineage>
</organism>
<feature type="coiled-coil region" evidence="2">
    <location>
        <begin position="816"/>
        <end position="843"/>
    </location>
</feature>
<keyword evidence="2" id="KW-0175">Coiled coil</keyword>
<evidence type="ECO:0008006" key="4">
    <source>
        <dbReference type="Google" id="ProtNLM"/>
    </source>
</evidence>
<dbReference type="EMBL" id="OD002063">
    <property type="protein sequence ID" value="CAD7404077.1"/>
    <property type="molecule type" value="Genomic_DNA"/>
</dbReference>
<dbReference type="PROSITE" id="PS50294">
    <property type="entry name" value="WD_REPEATS_REGION"/>
    <property type="match status" value="1"/>
</dbReference>
<sequence>MEWASFLCENGSFHSILDHEILYPVGGVLSLHNYTQKRQRYIKFPDKQKNINIICVSANKKMAAVSEKGDRPSISMYDLGTLKRKRVLNLPSDMTALEFVSLSFTHDGKCVAAVAGEPDWMLIFYNWEKGKIDSLTKANSLNNPGPVVQVACNPSDSTVVCVVGPGLFRLLALSDTVWRQYGYQKAEILPITCVCWIAFDRILAGTKDGRLVFVESGELKAIYRAMDLNMITIQAKDEPITLSNTTLMQSSTESFPGNTEVHELLPFPKGFAYACGSGQVHLFERESNQRYRKRNVFRVPAPEFQDRSQEDLCAVQSLSVNITQDKLLATTLRSQLYSVRLWGQDQAQVLEVPFKMVGEYLHHGPVIGLATCAWKPIFLTCGQVDRTVRVWNYEEGTQELVKQYQEDLYCVALHPTAKRTSREAIIESRYGMTNDLFQNSEGVPVEWLLQRRCLPTIRDIDVMSSSSPSLFTVIGFSDKLRFMILLIDDIQLVREFPVRSCQECVFSTSGHLFAAVNGNVIQMYSSVSFQNIYNLKGHNGKVRGVVWTNNDMKMVTCGTEGAVYEWDITTGNRVGEIIAKACVFTGVAVTSEGKSSYGVGSDGLVREISNSAVVRAVDIVGEKLDCVVLSRSDLMLFIAGANGSVISLKFPLVEPSEFNEYNMHSQTVTKLFVRCPHNPFLLYNDNTLKSELLSQYSMIFPLLAQTPSRLPTNNGSARMRLTHDDQMLITCSEDGTVCLWKLSFTEGRAIKMDKDFTHTSEILIGKEDLEDKNHTIKDLTQRMHELHTEHSYQTRQNEVAHTDKLKEVHASYCQARMHLLLAIKELKEKNEQLELDHTQEMNNINSDIAKLKNAHEESLHTLEASYNAKLILHEEARQQVKEHEEIKQQLEDDADREIIELRTAFEKELKLKEDKNVPPLKEERENITKLRGETGVMRKKYVSSQKEIEESKHQVHTLQQEQIKFKQIITSLERDIADLKKEINERDGTIQDKEKRIYDLKRKNQELEKYKFVLNYKIKELKNQIEPKDRENKEKKEQIQDVKNLQKTNNSLELQLTELKEKLYATDLELEAERQRNRENNSLLRRIRIDLHNCSGLIQEPNKLKESVRNLYHKYSHDQESASSRVQDVDAQTEFMRQREHLERTVASLKRQVTKGQSSQHGEGMKIMEENVCLIAEINNLRRELRLSQRRVTELHSIMTTSLKIAPLKDTRLGGQIDSHEESCSYKHKIEDCEKTINLLKGEIQRLVQKLNEEDKSQYFEETETQ</sequence>
<feature type="coiled-coil region" evidence="2">
    <location>
        <begin position="941"/>
        <end position="1062"/>
    </location>
</feature>
<proteinExistence type="predicted"/>
<dbReference type="PANTHER" id="PTHR32215:SF0">
    <property type="entry name" value="CILIA- AND FLAGELLA-ASSOCIATED PROTEIN 57"/>
    <property type="match status" value="1"/>
</dbReference>
<evidence type="ECO:0000256" key="1">
    <source>
        <dbReference type="PROSITE-ProRule" id="PRU00221"/>
    </source>
</evidence>